<keyword evidence="3" id="KW-1185">Reference proteome</keyword>
<feature type="signal peptide" evidence="1">
    <location>
        <begin position="1"/>
        <end position="29"/>
    </location>
</feature>
<dbReference type="EMBL" id="BONX01000011">
    <property type="protein sequence ID" value="GIG95664.1"/>
    <property type="molecule type" value="Genomic_DNA"/>
</dbReference>
<accession>A0ABQ4ELP3</accession>
<sequence>MAVQTLTRVRRIAASLTAAVLTLTGLASCTPVRKGITGLTVDANGRPLAALAWCADRPRDVVVLHAARDLVSPSPSSVPTPSANWPEWPGRKYDVPPDVTSPATVHLAGFPPEPAPDPHDSFRMYGVAGNSSFTTHSVTFRLPELSGLQPGSVLITTVESNEEVQKGISLDEFARLGRDEC</sequence>
<protein>
    <recommendedName>
        <fullName evidence="4">Lipoprotein</fullName>
    </recommendedName>
</protein>
<evidence type="ECO:0000313" key="3">
    <source>
        <dbReference type="Proteomes" id="UP000621500"/>
    </source>
</evidence>
<gene>
    <name evidence="2" type="ORF">Pma05_22370</name>
</gene>
<evidence type="ECO:0000313" key="2">
    <source>
        <dbReference type="EMBL" id="GIG95664.1"/>
    </source>
</evidence>
<dbReference type="Proteomes" id="UP000621500">
    <property type="component" value="Unassembled WGS sequence"/>
</dbReference>
<evidence type="ECO:0000256" key="1">
    <source>
        <dbReference type="SAM" id="SignalP"/>
    </source>
</evidence>
<feature type="chain" id="PRO_5046928611" description="Lipoprotein" evidence="1">
    <location>
        <begin position="30"/>
        <end position="181"/>
    </location>
</feature>
<evidence type="ECO:0008006" key="4">
    <source>
        <dbReference type="Google" id="ProtNLM"/>
    </source>
</evidence>
<reference evidence="2 3" key="1">
    <citation type="submission" date="2021-01" db="EMBL/GenBank/DDBJ databases">
        <title>Whole genome shotgun sequence of Plantactinospora mayteni NBRC 109088.</title>
        <authorList>
            <person name="Komaki H."/>
            <person name="Tamura T."/>
        </authorList>
    </citation>
    <scope>NUCLEOTIDE SEQUENCE [LARGE SCALE GENOMIC DNA]</scope>
    <source>
        <strain evidence="2 3">NBRC 109088</strain>
    </source>
</reference>
<proteinExistence type="predicted"/>
<keyword evidence="1" id="KW-0732">Signal</keyword>
<comment type="caution">
    <text evidence="2">The sequence shown here is derived from an EMBL/GenBank/DDBJ whole genome shotgun (WGS) entry which is preliminary data.</text>
</comment>
<name>A0ABQ4ELP3_9ACTN</name>
<dbReference type="RefSeq" id="WP_203857242.1">
    <property type="nucleotide sequence ID" value="NZ_BONX01000011.1"/>
</dbReference>
<organism evidence="2 3">
    <name type="scientific">Plantactinospora mayteni</name>
    <dbReference type="NCBI Taxonomy" id="566021"/>
    <lineage>
        <taxon>Bacteria</taxon>
        <taxon>Bacillati</taxon>
        <taxon>Actinomycetota</taxon>
        <taxon>Actinomycetes</taxon>
        <taxon>Micromonosporales</taxon>
        <taxon>Micromonosporaceae</taxon>
        <taxon>Plantactinospora</taxon>
    </lineage>
</organism>